<feature type="transmembrane region" description="Helical" evidence="1">
    <location>
        <begin position="43"/>
        <end position="65"/>
    </location>
</feature>
<keyword evidence="1" id="KW-0812">Transmembrane</keyword>
<dbReference type="KEGG" id="kme:H0A61_02437"/>
<evidence type="ECO:0000313" key="3">
    <source>
        <dbReference type="Proteomes" id="UP000662904"/>
    </source>
</evidence>
<feature type="transmembrane region" description="Helical" evidence="1">
    <location>
        <begin position="7"/>
        <end position="31"/>
    </location>
</feature>
<evidence type="ECO:0000313" key="2">
    <source>
        <dbReference type="EMBL" id="QSQ10045.1"/>
    </source>
</evidence>
<keyword evidence="1" id="KW-1133">Transmembrane helix</keyword>
<dbReference type="AlphaFoldDB" id="A0A8A0RNS0"/>
<evidence type="ECO:0008006" key="4">
    <source>
        <dbReference type="Google" id="ProtNLM"/>
    </source>
</evidence>
<proteinExistence type="predicted"/>
<evidence type="ECO:0000256" key="1">
    <source>
        <dbReference type="SAM" id="Phobius"/>
    </source>
</evidence>
<gene>
    <name evidence="2" type="ORF">H0A61_02437</name>
</gene>
<reference evidence="2" key="1">
    <citation type="submission" date="2020-07" db="EMBL/GenBank/DDBJ databases">
        <title>Koleobacter methoxysyntrophicus gen. nov., sp. nov., a novel anaerobic bacterium isolated from deep subsurface oil field and proposal of Koleobacterales ord. nov. in the phylum Firmicutes.</title>
        <authorList>
            <person name="Sakamoto S."/>
            <person name="Tamaki H."/>
        </authorList>
    </citation>
    <scope>NUCLEOTIDE SEQUENCE</scope>
    <source>
        <strain evidence="2">NRmbB1</strain>
    </source>
</reference>
<dbReference type="EMBL" id="CP059066">
    <property type="protein sequence ID" value="QSQ10045.1"/>
    <property type="molecule type" value="Genomic_DNA"/>
</dbReference>
<accession>A0A8A0RNS0</accession>
<dbReference type="RefSeq" id="WP_206707369.1">
    <property type="nucleotide sequence ID" value="NZ_CP059066.1"/>
</dbReference>
<keyword evidence="3" id="KW-1185">Reference proteome</keyword>
<dbReference type="Proteomes" id="UP000662904">
    <property type="component" value="Chromosome"/>
</dbReference>
<keyword evidence="1" id="KW-0472">Membrane</keyword>
<sequence>MTLFDRFMLTIYTFCLTIFSIFAILISLRVLPVDFCWTTFKGIYGRWETGLIGLVFLIVSLKFLLSGIKGNKYNQILISTTSLGEISISLVAIENTVIKTVKEIIGVRDVEVKIRNYSDGIRLILKLNIIPDVNIPEITTEIQKNVKEYVETTTGIKIKEIKVLIGNIATNIKSRVS</sequence>
<name>A0A8A0RNS0_9FIRM</name>
<organism evidence="2 3">
    <name type="scientific">Koleobacter methoxysyntrophicus</name>
    <dbReference type="NCBI Taxonomy" id="2751313"/>
    <lineage>
        <taxon>Bacteria</taxon>
        <taxon>Bacillati</taxon>
        <taxon>Bacillota</taxon>
        <taxon>Clostridia</taxon>
        <taxon>Koleobacterales</taxon>
        <taxon>Koleobacteraceae</taxon>
        <taxon>Koleobacter</taxon>
    </lineage>
</organism>
<protein>
    <recommendedName>
        <fullName evidence="4">Alkaline shock response membrane anchor protein AmaP</fullName>
    </recommendedName>
</protein>
<dbReference type="NCBIfam" id="NF033218">
    <property type="entry name" value="anchor_AmaP"/>
    <property type="match status" value="1"/>
</dbReference>